<dbReference type="Pfam" id="PF02706">
    <property type="entry name" value="Wzz"/>
    <property type="match status" value="1"/>
</dbReference>
<keyword evidence="12" id="KW-0829">Tyrosine-protein kinase</keyword>
<evidence type="ECO:0000256" key="7">
    <source>
        <dbReference type="ARBA" id="ARBA00022741"/>
    </source>
</evidence>
<keyword evidence="5" id="KW-0808">Transferase</keyword>
<evidence type="ECO:0000259" key="21">
    <source>
        <dbReference type="Pfam" id="PF02706"/>
    </source>
</evidence>
<evidence type="ECO:0000256" key="14">
    <source>
        <dbReference type="ARBA" id="ARBA00053015"/>
    </source>
</evidence>
<keyword evidence="6 20" id="KW-0812">Transmembrane</keyword>
<evidence type="ECO:0000256" key="11">
    <source>
        <dbReference type="ARBA" id="ARBA00023136"/>
    </source>
</evidence>
<dbReference type="Proteomes" id="UP000198640">
    <property type="component" value="Unassembled WGS sequence"/>
</dbReference>
<dbReference type="SUPFAM" id="SSF57997">
    <property type="entry name" value="Tropomyosin"/>
    <property type="match status" value="1"/>
</dbReference>
<evidence type="ECO:0000256" key="5">
    <source>
        <dbReference type="ARBA" id="ARBA00022679"/>
    </source>
</evidence>
<dbReference type="PANTHER" id="PTHR32309">
    <property type="entry name" value="TYROSINE-PROTEIN KINASE"/>
    <property type="match status" value="1"/>
</dbReference>
<dbReference type="GO" id="GO:0042802">
    <property type="term" value="F:identical protein binding"/>
    <property type="evidence" value="ECO:0007669"/>
    <property type="project" value="UniProtKB-ARBA"/>
</dbReference>
<sequence length="767" mass="85236">MQFYEPDANMTYSIPEAQPPTLPKASPDYSINQNSDEIDLGELLGTLADNKGLIVAITLVALFFGIAKSLLDQPVYKADSLLQVKENTQSMAGLDSLTGFLETKTPVQAEIELIKSRMILGKTIKNLHLDIIAEPKYFPLIGKAIARWHQKRNDGDILSDPLFGLDHFAWGGEVIQVDTLEMPDNWKDEEIVLQATANDRFKLIFQDEIILEGEVGKLAHTQQVNLEQPVRIFVARLQARPHTRFALVQRSEGEAIRRLKESISISEKGKGTGILELAIESSSPAAAVRIINEIANTYLQQNVEQKSAESQKTLAFLEKQLPELKEQLETATSTLNDYRTHKGSIDLDLETQNILRGTVELNTQLTLLQQKRDELRQRFTESHPNVVAIDKQISRLQTQISAYEKKIGLLPETQQVILRLSRDLKVSTELYTTLLNHAQTIRVAKAGTVGNVRIIDYALPPDEPVRPKKLLIIAIALAAGLMLGIVAAFILRSLNRGVKDPDLIEKILHIPVYATIQHSKNQKTIDKRLKHAPSPASNSTPLLLSLQYKEDLAMESLRSLRTTLHFAFLEARNNIIMITGPSPGIGKTFVAVNLAVVMADAGKKVLLIDGDLRRGVANKHLFQERANGLSDLITHSIGIEEAIRSIPLANIDFIPTGAIPPNPSELLLHEHLRQLLDTVSTRYDLVIIDSPPILAATDAAIIGRLASATLMVAKAGAHPIRELEQSTRKLVQAGVNLKGIIFNDIPETSSRHSYGRYVYQYHYQSQK</sequence>
<dbReference type="EMBL" id="FNOY01000022">
    <property type="protein sequence ID" value="SDY19227.1"/>
    <property type="molecule type" value="Genomic_DNA"/>
</dbReference>
<dbReference type="InterPro" id="IPR050445">
    <property type="entry name" value="Bact_polysacc_biosynth/exp"/>
</dbReference>
<evidence type="ECO:0000256" key="12">
    <source>
        <dbReference type="ARBA" id="ARBA00023137"/>
    </source>
</evidence>
<organism evidence="24 25">
    <name type="scientific">Nitrosomonas halophila</name>
    <dbReference type="NCBI Taxonomy" id="44576"/>
    <lineage>
        <taxon>Bacteria</taxon>
        <taxon>Pseudomonadati</taxon>
        <taxon>Pseudomonadota</taxon>
        <taxon>Betaproteobacteria</taxon>
        <taxon>Nitrosomonadales</taxon>
        <taxon>Nitrosomonadaceae</taxon>
        <taxon>Nitrosomonas</taxon>
    </lineage>
</organism>
<keyword evidence="8 24" id="KW-0418">Kinase</keyword>
<dbReference type="Gene3D" id="3.40.50.300">
    <property type="entry name" value="P-loop containing nucleotide triphosphate hydrolases"/>
    <property type="match status" value="1"/>
</dbReference>
<comment type="similarity">
    <text evidence="2">Belongs to the etk/wzc family.</text>
</comment>
<dbReference type="PANTHER" id="PTHR32309:SF32">
    <property type="entry name" value="TYROSINE-PROTEIN KINASE ETK-RELATED"/>
    <property type="match status" value="1"/>
</dbReference>
<dbReference type="CDD" id="cd05387">
    <property type="entry name" value="BY-kinase"/>
    <property type="match status" value="1"/>
</dbReference>
<dbReference type="GO" id="GO:0005524">
    <property type="term" value="F:ATP binding"/>
    <property type="evidence" value="ECO:0007669"/>
    <property type="project" value="UniProtKB-KW"/>
</dbReference>
<dbReference type="GO" id="GO:0005886">
    <property type="term" value="C:plasma membrane"/>
    <property type="evidence" value="ECO:0007669"/>
    <property type="project" value="UniProtKB-SubCell"/>
</dbReference>
<comment type="catalytic activity">
    <reaction evidence="14">
        <text>L-tyrosyl-[protein] + ATP = O-phospho-L-tyrosyl-[protein] + ADP + H(+)</text>
        <dbReference type="Rhea" id="RHEA:10596"/>
        <dbReference type="Rhea" id="RHEA-COMP:10136"/>
        <dbReference type="Rhea" id="RHEA-COMP:20101"/>
        <dbReference type="ChEBI" id="CHEBI:15378"/>
        <dbReference type="ChEBI" id="CHEBI:30616"/>
        <dbReference type="ChEBI" id="CHEBI:46858"/>
        <dbReference type="ChEBI" id="CHEBI:61978"/>
        <dbReference type="ChEBI" id="CHEBI:456216"/>
    </reaction>
</comment>
<keyword evidence="18" id="KW-0175">Coiled coil</keyword>
<evidence type="ECO:0000256" key="13">
    <source>
        <dbReference type="ARBA" id="ARBA00023169"/>
    </source>
</evidence>
<dbReference type="Pfam" id="PF13807">
    <property type="entry name" value="GNVR"/>
    <property type="match status" value="1"/>
</dbReference>
<evidence type="ECO:0000256" key="18">
    <source>
        <dbReference type="SAM" id="Coils"/>
    </source>
</evidence>
<keyword evidence="4" id="KW-0997">Cell inner membrane</keyword>
<dbReference type="NCBIfam" id="TIGR01007">
    <property type="entry name" value="eps_fam"/>
    <property type="match status" value="1"/>
</dbReference>
<evidence type="ECO:0000256" key="6">
    <source>
        <dbReference type="ARBA" id="ARBA00022692"/>
    </source>
</evidence>
<evidence type="ECO:0000313" key="25">
    <source>
        <dbReference type="Proteomes" id="UP000198640"/>
    </source>
</evidence>
<name>A0A1H3HUR0_9PROT</name>
<keyword evidence="9" id="KW-0067">ATP-binding</keyword>
<evidence type="ECO:0000256" key="2">
    <source>
        <dbReference type="ARBA" id="ARBA00008883"/>
    </source>
</evidence>
<evidence type="ECO:0000256" key="8">
    <source>
        <dbReference type="ARBA" id="ARBA00022777"/>
    </source>
</evidence>
<keyword evidence="7" id="KW-0547">Nucleotide-binding</keyword>
<evidence type="ECO:0000256" key="4">
    <source>
        <dbReference type="ARBA" id="ARBA00022519"/>
    </source>
</evidence>
<feature type="transmembrane region" description="Helical" evidence="20">
    <location>
        <begin position="470"/>
        <end position="491"/>
    </location>
</feature>
<dbReference type="InterPro" id="IPR027417">
    <property type="entry name" value="P-loop_NTPase"/>
</dbReference>
<evidence type="ECO:0000259" key="23">
    <source>
        <dbReference type="Pfam" id="PF13807"/>
    </source>
</evidence>
<evidence type="ECO:0000256" key="1">
    <source>
        <dbReference type="ARBA" id="ARBA00004429"/>
    </source>
</evidence>
<comment type="function">
    <text evidence="15">Probably involved in polymerization and/or export of exopolysaccharide EPS I which functions as a virulence factor. May be involved in an ATP-dependent process in the pathway for EPS I production, possibly export of the trimeric repeat units across the inner membrane or their polymerization.</text>
</comment>
<comment type="subcellular location">
    <subcellularLocation>
        <location evidence="1">Cell inner membrane</location>
        <topology evidence="1">Multi-pass membrane protein</topology>
    </subcellularLocation>
</comment>
<evidence type="ECO:0000256" key="20">
    <source>
        <dbReference type="SAM" id="Phobius"/>
    </source>
</evidence>
<evidence type="ECO:0000256" key="10">
    <source>
        <dbReference type="ARBA" id="ARBA00022989"/>
    </source>
</evidence>
<dbReference type="Pfam" id="PF13614">
    <property type="entry name" value="AAA_31"/>
    <property type="match status" value="1"/>
</dbReference>
<dbReference type="InterPro" id="IPR032807">
    <property type="entry name" value="GNVR"/>
</dbReference>
<dbReference type="GO" id="GO:0000271">
    <property type="term" value="P:polysaccharide biosynthetic process"/>
    <property type="evidence" value="ECO:0007669"/>
    <property type="project" value="UniProtKB-KW"/>
</dbReference>
<keyword evidence="25" id="KW-1185">Reference proteome</keyword>
<evidence type="ECO:0000256" key="16">
    <source>
        <dbReference type="ARBA" id="ARBA00067833"/>
    </source>
</evidence>
<evidence type="ECO:0000256" key="3">
    <source>
        <dbReference type="ARBA" id="ARBA00022475"/>
    </source>
</evidence>
<evidence type="ECO:0000313" key="24">
    <source>
        <dbReference type="EMBL" id="SDY19227.1"/>
    </source>
</evidence>
<evidence type="ECO:0000256" key="19">
    <source>
        <dbReference type="SAM" id="MobiDB-lite"/>
    </source>
</evidence>
<proteinExistence type="inferred from homology"/>
<reference evidence="24 25" key="1">
    <citation type="submission" date="2016-10" db="EMBL/GenBank/DDBJ databases">
        <authorList>
            <person name="de Groot N.N."/>
        </authorList>
    </citation>
    <scope>NUCLEOTIDE SEQUENCE [LARGE SCALE GENOMIC DNA]</scope>
    <source>
        <strain evidence="24 25">Nm1</strain>
    </source>
</reference>
<evidence type="ECO:0000256" key="17">
    <source>
        <dbReference type="ARBA" id="ARBA00081049"/>
    </source>
</evidence>
<evidence type="ECO:0000256" key="9">
    <source>
        <dbReference type="ARBA" id="ARBA00022840"/>
    </source>
</evidence>
<feature type="coiled-coil region" evidence="18">
    <location>
        <begin position="300"/>
        <end position="334"/>
    </location>
</feature>
<dbReference type="AlphaFoldDB" id="A0A1H3HUR0"/>
<keyword evidence="10 20" id="KW-1133">Transmembrane helix</keyword>
<feature type="coiled-coil region" evidence="18">
    <location>
        <begin position="358"/>
        <end position="406"/>
    </location>
</feature>
<keyword evidence="11 20" id="KW-0472">Membrane</keyword>
<evidence type="ECO:0000256" key="15">
    <source>
        <dbReference type="ARBA" id="ARBA00054296"/>
    </source>
</evidence>
<dbReference type="InterPro" id="IPR005702">
    <property type="entry name" value="Wzc-like_C"/>
</dbReference>
<dbReference type="InterPro" id="IPR025669">
    <property type="entry name" value="AAA_dom"/>
</dbReference>
<feature type="domain" description="Tyrosine-protein kinase G-rich" evidence="23">
    <location>
        <begin position="412"/>
        <end position="491"/>
    </location>
</feature>
<dbReference type="InterPro" id="IPR003856">
    <property type="entry name" value="LPS_length_determ_N"/>
</dbReference>
<feature type="domain" description="AAA" evidence="22">
    <location>
        <begin position="575"/>
        <end position="697"/>
    </location>
</feature>
<evidence type="ECO:0000259" key="22">
    <source>
        <dbReference type="Pfam" id="PF13614"/>
    </source>
</evidence>
<dbReference type="Pfam" id="PF23607">
    <property type="entry name" value="WZC_N"/>
    <property type="match status" value="1"/>
</dbReference>
<dbReference type="STRING" id="44576.SAMN05421881_102216"/>
<feature type="region of interest" description="Disordered" evidence="19">
    <location>
        <begin position="1"/>
        <end position="26"/>
    </location>
</feature>
<accession>A0A1H3HUR0</accession>
<dbReference type="GO" id="GO:0004713">
    <property type="term" value="F:protein tyrosine kinase activity"/>
    <property type="evidence" value="ECO:0007669"/>
    <property type="project" value="UniProtKB-KW"/>
</dbReference>
<keyword evidence="13" id="KW-0270">Exopolysaccharide synthesis</keyword>
<dbReference type="FunFam" id="3.40.50.300:FF:000527">
    <property type="entry name" value="Tyrosine-protein kinase etk"/>
    <property type="match status" value="1"/>
</dbReference>
<dbReference type="SUPFAM" id="SSF52540">
    <property type="entry name" value="P-loop containing nucleoside triphosphate hydrolases"/>
    <property type="match status" value="1"/>
</dbReference>
<protein>
    <recommendedName>
        <fullName evidence="16">Putative tyrosine-protein kinase EpsB</fullName>
    </recommendedName>
    <alternativeName>
        <fullName evidence="17">EPS I polysaccharide export protein EpsB</fullName>
    </alternativeName>
</protein>
<feature type="domain" description="Polysaccharide chain length determinant N-terminal" evidence="21">
    <location>
        <begin position="36"/>
        <end position="127"/>
    </location>
</feature>
<keyword evidence="3" id="KW-1003">Cell membrane</keyword>
<gene>
    <name evidence="24" type="ORF">SAMN05421881_102216</name>
</gene>